<name>A0A5J6MN97_9PROT</name>
<keyword evidence="3" id="KW-1185">Reference proteome</keyword>
<dbReference type="Proteomes" id="UP000326202">
    <property type="component" value="Chromosome"/>
</dbReference>
<feature type="transmembrane region" description="Helical" evidence="1">
    <location>
        <begin position="21"/>
        <end position="43"/>
    </location>
</feature>
<evidence type="ECO:0000313" key="3">
    <source>
        <dbReference type="Proteomes" id="UP000326202"/>
    </source>
</evidence>
<protein>
    <recommendedName>
        <fullName evidence="4">Flp family type IVb pilin</fullName>
    </recommendedName>
</protein>
<keyword evidence="1" id="KW-1133">Transmembrane helix</keyword>
<sequence length="63" mass="6364">MFKTLMSNFLRDESGATAIEYGLIVALVSVAAIVALTTLGGSLNNIFSLISSTLSTAAAAGKA</sequence>
<evidence type="ECO:0000313" key="2">
    <source>
        <dbReference type="EMBL" id="QEX19142.1"/>
    </source>
</evidence>
<dbReference type="KEGG" id="htq:FRZ44_44540"/>
<dbReference type="EMBL" id="CP042906">
    <property type="protein sequence ID" value="QEX19142.1"/>
    <property type="molecule type" value="Genomic_DNA"/>
</dbReference>
<evidence type="ECO:0000256" key="1">
    <source>
        <dbReference type="SAM" id="Phobius"/>
    </source>
</evidence>
<reference evidence="2 3" key="1">
    <citation type="submission" date="2019-08" db="EMBL/GenBank/DDBJ databases">
        <title>Hyperibacter terrae gen. nov., sp. nov. and Hyperibacter viscosus sp. nov., two new members in the family Rhodospirillaceae isolated from the rhizosphere of Hypericum perforatum.</title>
        <authorList>
            <person name="Noviana Z."/>
        </authorList>
    </citation>
    <scope>NUCLEOTIDE SEQUENCE [LARGE SCALE GENOMIC DNA]</scope>
    <source>
        <strain evidence="2 3">R5913</strain>
    </source>
</reference>
<keyword evidence="1" id="KW-0472">Membrane</keyword>
<keyword evidence="1" id="KW-0812">Transmembrane</keyword>
<dbReference type="AlphaFoldDB" id="A0A5J6MN97"/>
<dbReference type="Pfam" id="PF04964">
    <property type="entry name" value="Flp_Fap"/>
    <property type="match status" value="1"/>
</dbReference>
<dbReference type="RefSeq" id="WP_151179233.1">
    <property type="nucleotide sequence ID" value="NZ_CP042906.1"/>
</dbReference>
<proteinExistence type="predicted"/>
<accession>A0A5J6MN97</accession>
<organism evidence="2 3">
    <name type="scientific">Hypericibacter terrae</name>
    <dbReference type="NCBI Taxonomy" id="2602015"/>
    <lineage>
        <taxon>Bacteria</taxon>
        <taxon>Pseudomonadati</taxon>
        <taxon>Pseudomonadota</taxon>
        <taxon>Alphaproteobacteria</taxon>
        <taxon>Rhodospirillales</taxon>
        <taxon>Dongiaceae</taxon>
        <taxon>Hypericibacter</taxon>
    </lineage>
</organism>
<gene>
    <name evidence="2" type="ORF">FRZ44_44540</name>
</gene>
<evidence type="ECO:0008006" key="4">
    <source>
        <dbReference type="Google" id="ProtNLM"/>
    </source>
</evidence>
<dbReference type="InterPro" id="IPR007047">
    <property type="entry name" value="Flp_Fap"/>
</dbReference>